<keyword evidence="2" id="KW-0597">Phosphoprotein</keyword>
<protein>
    <recommendedName>
        <fullName evidence="12">Man1/Src1 C-terminal domain-containing protein</fullName>
    </recommendedName>
</protein>
<gene>
    <name evidence="10" type="primary">KAFR0C05660</name>
    <name evidence="10" type="ORF">KAFR_0C05660</name>
</gene>
<feature type="compositionally biased region" description="Polar residues" evidence="7">
    <location>
        <begin position="89"/>
        <end position="102"/>
    </location>
</feature>
<dbReference type="InParanoid" id="H2AT57"/>
<keyword evidence="5" id="KW-0472">Membrane</keyword>
<evidence type="ECO:0000256" key="5">
    <source>
        <dbReference type="ARBA" id="ARBA00023136"/>
    </source>
</evidence>
<feature type="region of interest" description="Disordered" evidence="7">
    <location>
        <begin position="223"/>
        <end position="344"/>
    </location>
</feature>
<dbReference type="PANTHER" id="PTHR47808">
    <property type="entry name" value="INNER NUCLEAR MEMBRANE PROTEIN HEH2-RELATED"/>
    <property type="match status" value="1"/>
</dbReference>
<dbReference type="Proteomes" id="UP000005220">
    <property type="component" value="Chromosome 3"/>
</dbReference>
<evidence type="ECO:0000256" key="3">
    <source>
        <dbReference type="ARBA" id="ARBA00022692"/>
    </source>
</evidence>
<evidence type="ECO:0000256" key="4">
    <source>
        <dbReference type="ARBA" id="ARBA00022989"/>
    </source>
</evidence>
<evidence type="ECO:0000313" key="10">
    <source>
        <dbReference type="EMBL" id="CCF57557.1"/>
    </source>
</evidence>
<dbReference type="GO" id="GO:0000070">
    <property type="term" value="P:mitotic sister chromatid segregation"/>
    <property type="evidence" value="ECO:0007669"/>
    <property type="project" value="EnsemblFungi"/>
</dbReference>
<feature type="domain" description="Man1/Src1-like C-terminal" evidence="8">
    <location>
        <begin position="454"/>
        <end position="830"/>
    </location>
</feature>
<evidence type="ECO:0000256" key="1">
    <source>
        <dbReference type="ARBA" id="ARBA00004540"/>
    </source>
</evidence>
<dbReference type="GO" id="GO:0071763">
    <property type="term" value="P:nuclear membrane organization"/>
    <property type="evidence" value="ECO:0007669"/>
    <property type="project" value="TreeGrafter"/>
</dbReference>
<dbReference type="GO" id="GO:0003682">
    <property type="term" value="F:chromatin binding"/>
    <property type="evidence" value="ECO:0007669"/>
    <property type="project" value="InterPro"/>
</dbReference>
<dbReference type="RefSeq" id="XP_003956692.1">
    <property type="nucleotide sequence ID" value="XM_003956643.1"/>
</dbReference>
<sequence length="842" mass="96788">MDLDYLNPDFDTSTLKVTDLRRILTENSIDYSSHSKKSQLLELYKENIVPLIPELREKHLNVKPSSNGIKGITPDNTIKKKRKRESLENESAINPETNSTGRKLNEEFLKDASTPLNKKSKKDSKSMTPIIDKVSKKSPSKSPERALMIDKFELSSSSSDSDLADSIVQFTESKLFESQQRTSSTPSKNNLDFSYKGNEASPSFNNLKVSPAFAKQLHRALEENKNTTEATEEGKSNYSPLLSDESSITDFIPSSSKIPNVPSLNEQLSPAYDFSKPERGEPLVEITDVDNDMDDNLQIGRIKTPELPDEDDVKESENRVKQMQNQIDNHDENSSAESGSFTNPKKDLAQKAKESNLPKLQKTPVIRSKDVILTEQHIKQGLEPILSRSRKEEEKYDVKHILDDNIEIKEDDELEVISDDDEQTAAINGHEDTKPRTFARFIRTCFFNSLALSFIMVPILLGLWYREQKLLVGYCGHELPTSKFETLYPHFPLASTLDNILVPLLPECIPCPENSICYPHMKLKCKPDHKLVRSKFNLFGLIPISHKCERDDKRDQLVKEVVEKSLEFLRIKNAQIMCGESNNDLESGLSEDELYEIFNESRAPWIEAEEFSELWDEVVQILKEKPEITWRQVSNDDLFFIKSNKNEITNKSKQLFDDNPDFSNDTDKHIQAHEIQGQEGYISQTRTKSKNGHFRSSSKKYISLKCKFESEVYRTYYNFRYLIWALVATLSFIKIIEVSLKKYFKEKKETVQLAKKTIERLKKAKKQNADPAYLSTVQLRDIFLSDLVDLKYKNYLWEKALKELRSNTNIKTNLVEIHGEVMKCLEWIGPLEDDENITNGND</sequence>
<dbReference type="Pfam" id="PF12949">
    <property type="entry name" value="HeH"/>
    <property type="match status" value="1"/>
</dbReference>
<evidence type="ECO:0008006" key="12">
    <source>
        <dbReference type="Google" id="ProtNLM"/>
    </source>
</evidence>
<dbReference type="GO" id="GO:0005637">
    <property type="term" value="C:nuclear inner membrane"/>
    <property type="evidence" value="ECO:0007669"/>
    <property type="project" value="UniProtKB-SubCell"/>
</dbReference>
<evidence type="ECO:0000256" key="7">
    <source>
        <dbReference type="SAM" id="MobiDB-lite"/>
    </source>
</evidence>
<dbReference type="InterPro" id="IPR025856">
    <property type="entry name" value="HeH/LEM_domain"/>
</dbReference>
<keyword evidence="4" id="KW-1133">Transmembrane helix</keyword>
<dbReference type="GO" id="GO:0043007">
    <property type="term" value="P:maintenance of rDNA"/>
    <property type="evidence" value="ECO:0007669"/>
    <property type="project" value="EnsemblFungi"/>
</dbReference>
<evidence type="ECO:0000256" key="2">
    <source>
        <dbReference type="ARBA" id="ARBA00022553"/>
    </source>
</evidence>
<feature type="domain" description="HeH/LEM" evidence="9">
    <location>
        <begin position="13"/>
        <end position="43"/>
    </location>
</feature>
<dbReference type="GO" id="GO:0005783">
    <property type="term" value="C:endoplasmic reticulum"/>
    <property type="evidence" value="ECO:0007669"/>
    <property type="project" value="TreeGrafter"/>
</dbReference>
<name>H2AT57_KAZAF</name>
<dbReference type="GO" id="GO:0034399">
    <property type="term" value="C:nuclear periphery"/>
    <property type="evidence" value="ECO:0007669"/>
    <property type="project" value="TreeGrafter"/>
</dbReference>
<evidence type="ECO:0000259" key="8">
    <source>
        <dbReference type="Pfam" id="PF09402"/>
    </source>
</evidence>
<dbReference type="InterPro" id="IPR044780">
    <property type="entry name" value="Heh2/Src1"/>
</dbReference>
<evidence type="ECO:0000259" key="9">
    <source>
        <dbReference type="Pfam" id="PF12949"/>
    </source>
</evidence>
<comment type="subcellular location">
    <subcellularLocation>
        <location evidence="1">Nucleus inner membrane</location>
    </subcellularLocation>
</comment>
<dbReference type="STRING" id="1071382.H2AT57"/>
<accession>H2AT57</accession>
<proteinExistence type="predicted"/>
<dbReference type="eggNOG" id="ENOG502QVG5">
    <property type="taxonomic scope" value="Eukaryota"/>
</dbReference>
<dbReference type="Gene3D" id="1.10.10.1180">
    <property type="entry name" value="MAN1, winged-helix domain"/>
    <property type="match status" value="1"/>
</dbReference>
<dbReference type="KEGG" id="kaf:KAFR_0C05660"/>
<dbReference type="GeneID" id="13885475"/>
<dbReference type="Pfam" id="PF09402">
    <property type="entry name" value="MSC"/>
    <property type="match status" value="1"/>
</dbReference>
<keyword evidence="3" id="KW-0812">Transmembrane</keyword>
<evidence type="ECO:0000256" key="6">
    <source>
        <dbReference type="ARBA" id="ARBA00023242"/>
    </source>
</evidence>
<organism evidence="10 11">
    <name type="scientific">Kazachstania africana (strain ATCC 22294 / BCRC 22015 / CBS 2517 / CECT 1963 / NBRC 1671 / NRRL Y-8276)</name>
    <name type="common">Yeast</name>
    <name type="synonym">Kluyveromyces africanus</name>
    <dbReference type="NCBI Taxonomy" id="1071382"/>
    <lineage>
        <taxon>Eukaryota</taxon>
        <taxon>Fungi</taxon>
        <taxon>Dikarya</taxon>
        <taxon>Ascomycota</taxon>
        <taxon>Saccharomycotina</taxon>
        <taxon>Saccharomycetes</taxon>
        <taxon>Saccharomycetales</taxon>
        <taxon>Saccharomycetaceae</taxon>
        <taxon>Kazachstania</taxon>
    </lineage>
</organism>
<dbReference type="GO" id="GO:0034087">
    <property type="term" value="P:establishment of mitotic sister chromatid cohesion"/>
    <property type="evidence" value="ECO:0007669"/>
    <property type="project" value="EnsemblFungi"/>
</dbReference>
<dbReference type="HOGENOM" id="CLU_010838_0_0_1"/>
<dbReference type="FunCoup" id="H2AT57">
    <property type="interactions" value="64"/>
</dbReference>
<dbReference type="GO" id="GO:0070550">
    <property type="term" value="P:rDNA chromatin condensation"/>
    <property type="evidence" value="ECO:0007669"/>
    <property type="project" value="EnsemblFungi"/>
</dbReference>
<dbReference type="InterPro" id="IPR041885">
    <property type="entry name" value="MAN1_winged_helix_dom"/>
</dbReference>
<dbReference type="EMBL" id="HE650823">
    <property type="protein sequence ID" value="CCF57557.1"/>
    <property type="molecule type" value="Genomic_DNA"/>
</dbReference>
<feature type="compositionally biased region" description="Polar residues" evidence="7">
    <location>
        <begin position="236"/>
        <end position="268"/>
    </location>
</feature>
<evidence type="ECO:0000313" key="11">
    <source>
        <dbReference type="Proteomes" id="UP000005220"/>
    </source>
</evidence>
<dbReference type="OrthoDB" id="2503928at2759"/>
<dbReference type="CDD" id="cd12935">
    <property type="entry name" value="LEM_like"/>
    <property type="match status" value="1"/>
</dbReference>
<dbReference type="PANTHER" id="PTHR47808:SF2">
    <property type="entry name" value="LEM DOMAIN-CONTAINING PROTEIN 2"/>
    <property type="match status" value="1"/>
</dbReference>
<dbReference type="AlphaFoldDB" id="H2AT57"/>
<feature type="region of interest" description="Disordered" evidence="7">
    <location>
        <begin position="62"/>
        <end position="144"/>
    </location>
</feature>
<dbReference type="InterPro" id="IPR018996">
    <property type="entry name" value="Man1/Src1-like_C"/>
</dbReference>
<reference evidence="10 11" key="1">
    <citation type="journal article" date="2011" name="Proc. Natl. Acad. Sci. U.S.A.">
        <title>Evolutionary erosion of yeast sex chromosomes by mating-type switching accidents.</title>
        <authorList>
            <person name="Gordon J.L."/>
            <person name="Armisen D."/>
            <person name="Proux-Wera E."/>
            <person name="Oheigeartaigh S.S."/>
            <person name="Byrne K.P."/>
            <person name="Wolfe K.H."/>
        </authorList>
    </citation>
    <scope>NUCLEOTIDE SEQUENCE [LARGE SCALE GENOMIC DNA]</scope>
    <source>
        <strain evidence="11">ATCC 22294 / BCRC 22015 / CBS 2517 / CECT 1963 / NBRC 1671 / NRRL Y-8276</strain>
    </source>
</reference>
<keyword evidence="6" id="KW-0539">Nucleus</keyword>
<keyword evidence="11" id="KW-1185">Reference proteome</keyword>